<evidence type="ECO:0000313" key="3">
    <source>
        <dbReference type="Proteomes" id="UP000032683"/>
    </source>
</evidence>
<evidence type="ECO:0000259" key="1">
    <source>
        <dbReference type="Pfam" id="PF12697"/>
    </source>
</evidence>
<dbReference type="GO" id="GO:0016787">
    <property type="term" value="F:hydrolase activity"/>
    <property type="evidence" value="ECO:0007669"/>
    <property type="project" value="UniProtKB-KW"/>
</dbReference>
<dbReference type="Proteomes" id="UP000032683">
    <property type="component" value="Unassembled WGS sequence"/>
</dbReference>
<dbReference type="SUPFAM" id="SSF53474">
    <property type="entry name" value="alpha/beta-Hydrolases"/>
    <property type="match status" value="1"/>
</dbReference>
<sequence length="286" mass="29928">MNAPAQGAAQQWVQAHDRVDDINFSWRIRRGTGGAPPLVLVHGIGPGTTGQINFAPLLARLPAGHDVHVIDLIGFGGAVPPGRTCTFDVPLWIEQVDRVLDHAGPDAHLIGNSVGGALSLRVAARRPSLRGVMVIGAPAGQRQATPALRDFWSAPADRAALAAAMRPMTADCAPPPSMVVEARWQAAGDSARRAAFAAMLADPDACLQAASLPAREASTIRMPVRILHGLQDRACPPGPMARLVLDHMPHADLTLLGDCGHAIMSERAADVDAALSLLLLATGYSA</sequence>
<dbReference type="InterPro" id="IPR029058">
    <property type="entry name" value="AB_hydrolase_fold"/>
</dbReference>
<comment type="caution">
    <text evidence="2">The sequence shown here is derived from an EMBL/GenBank/DDBJ whole genome shotgun (WGS) entry which is preliminary data.</text>
</comment>
<dbReference type="Gene3D" id="3.40.50.1820">
    <property type="entry name" value="alpha/beta hydrolase"/>
    <property type="match status" value="1"/>
</dbReference>
<evidence type="ECO:0000313" key="2">
    <source>
        <dbReference type="EMBL" id="GAO00207.1"/>
    </source>
</evidence>
<organism evidence="2 3">
    <name type="scientific">Komagataeibacter xylinus NBRC 13693</name>
    <dbReference type="NCBI Taxonomy" id="1234668"/>
    <lineage>
        <taxon>Bacteria</taxon>
        <taxon>Pseudomonadati</taxon>
        <taxon>Pseudomonadota</taxon>
        <taxon>Alphaproteobacteria</taxon>
        <taxon>Acetobacterales</taxon>
        <taxon>Acetobacteraceae</taxon>
        <taxon>Komagataeibacter</taxon>
    </lineage>
</organism>
<dbReference type="EMBL" id="BANJ01000042">
    <property type="protein sequence ID" value="GAO00207.1"/>
    <property type="molecule type" value="Genomic_DNA"/>
</dbReference>
<accession>A0A0D6QBL9</accession>
<dbReference type="RefSeq" id="WP_048856595.1">
    <property type="nucleotide sequence ID" value="NZ_BANJ01000042.1"/>
</dbReference>
<dbReference type="PANTHER" id="PTHR46438">
    <property type="entry name" value="ALPHA/BETA-HYDROLASES SUPERFAMILY PROTEIN"/>
    <property type="match status" value="1"/>
</dbReference>
<dbReference type="InterPro" id="IPR000073">
    <property type="entry name" value="AB_hydrolase_1"/>
</dbReference>
<proteinExistence type="predicted"/>
<dbReference type="GeneID" id="79188346"/>
<dbReference type="PANTHER" id="PTHR46438:SF11">
    <property type="entry name" value="LIPASE-RELATED"/>
    <property type="match status" value="1"/>
</dbReference>
<dbReference type="AlphaFoldDB" id="A0A0D6QBL9"/>
<gene>
    <name evidence="2" type="ORF">Gxy13693_042_041</name>
</gene>
<reference evidence="2 3" key="1">
    <citation type="submission" date="2012-11" db="EMBL/GenBank/DDBJ databases">
        <title>Whole genome sequence of Gluconacetobacter xylinus NBRC 13693.</title>
        <authorList>
            <person name="Azuma Y."/>
            <person name="Higashiura N."/>
            <person name="Hirakawa H."/>
            <person name="Matsushita K."/>
        </authorList>
    </citation>
    <scope>NUCLEOTIDE SEQUENCE [LARGE SCALE GENOMIC DNA]</scope>
    <source>
        <strain evidence="2 3">NBRC 13693</strain>
    </source>
</reference>
<dbReference type="PRINTS" id="PR00111">
    <property type="entry name" value="ABHYDROLASE"/>
</dbReference>
<protein>
    <submittedName>
        <fullName evidence="2">2,6-dioxo-6-phenylhexa-3-enoate hydrolase</fullName>
    </submittedName>
</protein>
<name>A0A0D6QBL9_KOMXY</name>
<dbReference type="Pfam" id="PF12697">
    <property type="entry name" value="Abhydrolase_6"/>
    <property type="match status" value="1"/>
</dbReference>
<feature type="domain" description="AB hydrolase-1" evidence="1">
    <location>
        <begin position="38"/>
        <end position="272"/>
    </location>
</feature>
<keyword evidence="2" id="KW-0378">Hydrolase</keyword>